<feature type="region of interest" description="Disordered" evidence="2">
    <location>
        <begin position="47"/>
        <end position="99"/>
    </location>
</feature>
<reference evidence="3 4" key="1">
    <citation type="journal article" date="2018" name="Mol. Biol. Evol.">
        <title>Broad Genomic Sampling Reveals a Smut Pathogenic Ancestry of the Fungal Clade Ustilaginomycotina.</title>
        <authorList>
            <person name="Kijpornyongpan T."/>
            <person name="Mondo S.J."/>
            <person name="Barry K."/>
            <person name="Sandor L."/>
            <person name="Lee J."/>
            <person name="Lipzen A."/>
            <person name="Pangilinan J."/>
            <person name="LaButti K."/>
            <person name="Hainaut M."/>
            <person name="Henrissat B."/>
            <person name="Grigoriev I.V."/>
            <person name="Spatafora J.W."/>
            <person name="Aime M.C."/>
        </authorList>
    </citation>
    <scope>NUCLEOTIDE SEQUENCE [LARGE SCALE GENOMIC DNA]</scope>
    <source>
        <strain evidence="3 4">MCA 3882</strain>
    </source>
</reference>
<evidence type="ECO:0000313" key="3">
    <source>
        <dbReference type="EMBL" id="PWN32185.1"/>
    </source>
</evidence>
<dbReference type="EMBL" id="KZ819606">
    <property type="protein sequence ID" value="PWN32185.1"/>
    <property type="molecule type" value="Genomic_DNA"/>
</dbReference>
<feature type="coiled-coil region" evidence="1">
    <location>
        <begin position="185"/>
        <end position="212"/>
    </location>
</feature>
<proteinExistence type="predicted"/>
<organism evidence="3 4">
    <name type="scientific">Meira miltonrushii</name>
    <dbReference type="NCBI Taxonomy" id="1280837"/>
    <lineage>
        <taxon>Eukaryota</taxon>
        <taxon>Fungi</taxon>
        <taxon>Dikarya</taxon>
        <taxon>Basidiomycota</taxon>
        <taxon>Ustilaginomycotina</taxon>
        <taxon>Exobasidiomycetes</taxon>
        <taxon>Exobasidiales</taxon>
        <taxon>Brachybasidiaceae</taxon>
        <taxon>Meira</taxon>
    </lineage>
</organism>
<dbReference type="InParanoid" id="A0A316V9M1"/>
<dbReference type="OrthoDB" id="3364152at2759"/>
<gene>
    <name evidence="3" type="ORF">FA14DRAFT_182097</name>
</gene>
<keyword evidence="4" id="KW-1185">Reference proteome</keyword>
<evidence type="ECO:0000256" key="2">
    <source>
        <dbReference type="SAM" id="MobiDB-lite"/>
    </source>
</evidence>
<dbReference type="RefSeq" id="XP_025352487.1">
    <property type="nucleotide sequence ID" value="XM_025501173.1"/>
</dbReference>
<protein>
    <submittedName>
        <fullName evidence="3">Uncharacterized protein</fullName>
    </submittedName>
</protein>
<feature type="compositionally biased region" description="Polar residues" evidence="2">
    <location>
        <begin position="85"/>
        <end position="95"/>
    </location>
</feature>
<feature type="region of interest" description="Disordered" evidence="2">
    <location>
        <begin position="1"/>
        <end position="20"/>
    </location>
</feature>
<dbReference type="GeneID" id="37022954"/>
<keyword evidence="1" id="KW-0175">Coiled coil</keyword>
<dbReference type="InterPro" id="IPR039491">
    <property type="entry name" value="REX1-B"/>
</dbReference>
<evidence type="ECO:0000313" key="4">
    <source>
        <dbReference type="Proteomes" id="UP000245771"/>
    </source>
</evidence>
<feature type="compositionally biased region" description="Basic and acidic residues" evidence="2">
    <location>
        <begin position="1"/>
        <end position="10"/>
    </location>
</feature>
<accession>A0A316V9M1</accession>
<sequence>MAVEQSRDTTDQNTAGPQSALEALKAFKEVQERRIAHWKEYDEALEHYERTNLNAETRDDADEEEETTSTSQTQQVPHRCGPQPGSHSSNGTSASHNDHYHSVALPMTDEIFSKILSLVTSGLLDCSHSARTIETELRTALQRPDLARMVGQVQDHENSVLRKIVERDQTKRIAKLEGRDLNDAIQFSNQQINQARERIQESMEDIAAEMAEL</sequence>
<dbReference type="AlphaFoldDB" id="A0A316V9M1"/>
<dbReference type="Pfam" id="PF14966">
    <property type="entry name" value="DNA_repr_REX1B"/>
    <property type="match status" value="1"/>
</dbReference>
<dbReference type="Proteomes" id="UP000245771">
    <property type="component" value="Unassembled WGS sequence"/>
</dbReference>
<evidence type="ECO:0000256" key="1">
    <source>
        <dbReference type="SAM" id="Coils"/>
    </source>
</evidence>
<name>A0A316V9M1_9BASI</name>